<keyword evidence="2" id="KW-0813">Transport</keyword>
<feature type="domain" description="Major facilitator superfamily (MFS) profile" evidence="8">
    <location>
        <begin position="16"/>
        <end position="464"/>
    </location>
</feature>
<feature type="transmembrane region" description="Helical" evidence="7">
    <location>
        <begin position="404"/>
        <end position="425"/>
    </location>
</feature>
<evidence type="ECO:0000256" key="6">
    <source>
        <dbReference type="ARBA" id="ARBA00023136"/>
    </source>
</evidence>
<keyword evidence="4 7" id="KW-0812">Transmembrane</keyword>
<keyword evidence="6 7" id="KW-0472">Membrane</keyword>
<organism evidence="9 10">
    <name type="scientific">Streptoalloteichus tenebrarius (strain ATCC 17920 / DSM 40477 / JCM 4838 / CBS 697.72 / NBRC 16177 / NCIMB 11028 / NRRL B-12390 / A12253. 1 / ISP 5477)</name>
    <name type="common">Streptomyces tenebrarius</name>
    <dbReference type="NCBI Taxonomy" id="1933"/>
    <lineage>
        <taxon>Bacteria</taxon>
        <taxon>Bacillati</taxon>
        <taxon>Actinomycetota</taxon>
        <taxon>Actinomycetes</taxon>
        <taxon>Pseudonocardiales</taxon>
        <taxon>Pseudonocardiaceae</taxon>
        <taxon>Streptoalloteichus</taxon>
    </lineage>
</organism>
<comment type="caution">
    <text evidence="9">The sequence shown here is derived from an EMBL/GenBank/DDBJ whole genome shotgun (WGS) entry which is preliminary data.</text>
</comment>
<dbReference type="EMBL" id="JAMTCP010000039">
    <property type="protein sequence ID" value="MCP2261324.1"/>
    <property type="molecule type" value="Genomic_DNA"/>
</dbReference>
<comment type="subcellular location">
    <subcellularLocation>
        <location evidence="1">Cell membrane</location>
        <topology evidence="1">Multi-pass membrane protein</topology>
    </subcellularLocation>
</comment>
<feature type="transmembrane region" description="Helical" evidence="7">
    <location>
        <begin position="107"/>
        <end position="128"/>
    </location>
</feature>
<evidence type="ECO:0000256" key="1">
    <source>
        <dbReference type="ARBA" id="ARBA00004651"/>
    </source>
</evidence>
<keyword evidence="5 7" id="KW-1133">Transmembrane helix</keyword>
<feature type="transmembrane region" description="Helical" evidence="7">
    <location>
        <begin position="169"/>
        <end position="190"/>
    </location>
</feature>
<dbReference type="Gene3D" id="1.20.1250.20">
    <property type="entry name" value="MFS general substrate transporter like domains"/>
    <property type="match status" value="2"/>
</dbReference>
<sequence>MAGARADRLDPALLRLIAVVLLGGFMGLLDGTIVNVGMGTLSEHFARSLSAVGWVATGYLLAVTFAIPFTAWAVDRFGSRKMWLLGLGLFVTGSLASGLAWNVESLVVFRVVQGFGGGMLDPIMLTVLARAAGPGRVGRVMGLMGVVIPLGPVLGPVLGGLIIEGLGWRWMFLVNIPVGLLAVLLSLRVVPADPPRRGHPAAPLDVIGLALLGPAFAVLTFALSRAGEEAGFGTAPVLGALALGAVLLAGYVLHAVRAGARALIGLHLFRGRGFSASVTTMGLTGVMLFSMLFLVPLYQQEVRGHGVLAAGLLLAPLGVGSFLAMPVAGRLSDKVGARRLAPLGACVIALSALVHTQATATTSEVLLGACAFATGVGLGLIGAPTMGSLYRTLPGESVAQGTSALYIVNQLGASLGVAVVAMLVQRQAGGAHTAVQSFQTASWWVCAAAVAVLVAGWFLPGRPATAEAARPDARA</sequence>
<dbReference type="PANTHER" id="PTHR42718">
    <property type="entry name" value="MAJOR FACILITATOR SUPERFAMILY MULTIDRUG TRANSPORTER MFSC"/>
    <property type="match status" value="1"/>
</dbReference>
<dbReference type="InterPro" id="IPR004638">
    <property type="entry name" value="EmrB-like"/>
</dbReference>
<evidence type="ECO:0000256" key="5">
    <source>
        <dbReference type="ARBA" id="ARBA00022989"/>
    </source>
</evidence>
<feature type="transmembrane region" description="Helical" evidence="7">
    <location>
        <begin position="340"/>
        <end position="359"/>
    </location>
</feature>
<evidence type="ECO:0000256" key="7">
    <source>
        <dbReference type="SAM" id="Phobius"/>
    </source>
</evidence>
<feature type="transmembrane region" description="Helical" evidence="7">
    <location>
        <begin position="140"/>
        <end position="163"/>
    </location>
</feature>
<feature type="transmembrane region" description="Helical" evidence="7">
    <location>
        <begin position="83"/>
        <end position="101"/>
    </location>
</feature>
<feature type="transmembrane region" description="Helical" evidence="7">
    <location>
        <begin position="230"/>
        <end position="253"/>
    </location>
</feature>
<reference evidence="9 10" key="1">
    <citation type="submission" date="2022-06" db="EMBL/GenBank/DDBJ databases">
        <title>Genomic Encyclopedia of Archaeal and Bacterial Type Strains, Phase II (KMG-II): from individual species to whole genera.</title>
        <authorList>
            <person name="Goeker M."/>
        </authorList>
    </citation>
    <scope>NUCLEOTIDE SEQUENCE [LARGE SCALE GENOMIC DNA]</scope>
    <source>
        <strain evidence="9 10">DSM 40477</strain>
    </source>
</reference>
<dbReference type="NCBIfam" id="TIGR00711">
    <property type="entry name" value="efflux_EmrB"/>
    <property type="match status" value="1"/>
</dbReference>
<gene>
    <name evidence="9" type="ORF">LX15_005045</name>
</gene>
<feature type="transmembrane region" description="Helical" evidence="7">
    <location>
        <begin position="274"/>
        <end position="295"/>
    </location>
</feature>
<dbReference type="PANTHER" id="PTHR42718:SF46">
    <property type="entry name" value="BLR6921 PROTEIN"/>
    <property type="match status" value="1"/>
</dbReference>
<evidence type="ECO:0000313" key="10">
    <source>
        <dbReference type="Proteomes" id="UP001205311"/>
    </source>
</evidence>
<name>A0ABT1I0N3_STRSD</name>
<feature type="transmembrane region" description="Helical" evidence="7">
    <location>
        <begin position="202"/>
        <end position="224"/>
    </location>
</feature>
<dbReference type="Proteomes" id="UP001205311">
    <property type="component" value="Unassembled WGS sequence"/>
</dbReference>
<keyword evidence="10" id="KW-1185">Reference proteome</keyword>
<evidence type="ECO:0000259" key="8">
    <source>
        <dbReference type="PROSITE" id="PS50850"/>
    </source>
</evidence>
<feature type="transmembrane region" description="Helical" evidence="7">
    <location>
        <begin position="307"/>
        <end position="328"/>
    </location>
</feature>
<dbReference type="InterPro" id="IPR020846">
    <property type="entry name" value="MFS_dom"/>
</dbReference>
<proteinExistence type="predicted"/>
<protein>
    <submittedName>
        <fullName evidence="9">Drug resistance transporter, EmrB/QacA subfamily</fullName>
    </submittedName>
</protein>
<feature type="transmembrane region" description="Helical" evidence="7">
    <location>
        <begin position="441"/>
        <end position="460"/>
    </location>
</feature>
<dbReference type="SUPFAM" id="SSF103473">
    <property type="entry name" value="MFS general substrate transporter"/>
    <property type="match status" value="1"/>
</dbReference>
<dbReference type="RefSeq" id="WP_253672157.1">
    <property type="nucleotide sequence ID" value="NZ_JAMTCP010000039.1"/>
</dbReference>
<dbReference type="Pfam" id="PF07690">
    <property type="entry name" value="MFS_1"/>
    <property type="match status" value="1"/>
</dbReference>
<accession>A0ABT1I0N3</accession>
<dbReference type="InterPro" id="IPR011701">
    <property type="entry name" value="MFS"/>
</dbReference>
<evidence type="ECO:0000256" key="4">
    <source>
        <dbReference type="ARBA" id="ARBA00022692"/>
    </source>
</evidence>
<dbReference type="PRINTS" id="PR01036">
    <property type="entry name" value="TCRTETB"/>
</dbReference>
<feature type="transmembrane region" description="Helical" evidence="7">
    <location>
        <begin position="49"/>
        <end position="71"/>
    </location>
</feature>
<evidence type="ECO:0000313" key="9">
    <source>
        <dbReference type="EMBL" id="MCP2261324.1"/>
    </source>
</evidence>
<keyword evidence="3" id="KW-1003">Cell membrane</keyword>
<evidence type="ECO:0000256" key="3">
    <source>
        <dbReference type="ARBA" id="ARBA00022475"/>
    </source>
</evidence>
<evidence type="ECO:0000256" key="2">
    <source>
        <dbReference type="ARBA" id="ARBA00022448"/>
    </source>
</evidence>
<feature type="transmembrane region" description="Helical" evidence="7">
    <location>
        <begin position="365"/>
        <end position="383"/>
    </location>
</feature>
<feature type="transmembrane region" description="Helical" evidence="7">
    <location>
        <begin position="12"/>
        <end position="29"/>
    </location>
</feature>
<dbReference type="InterPro" id="IPR036259">
    <property type="entry name" value="MFS_trans_sf"/>
</dbReference>
<dbReference type="PROSITE" id="PS50850">
    <property type="entry name" value="MFS"/>
    <property type="match status" value="1"/>
</dbReference>